<evidence type="ECO:0000313" key="3">
    <source>
        <dbReference type="Proteomes" id="UP000177026"/>
    </source>
</evidence>
<protein>
    <submittedName>
        <fullName evidence="2">Uncharacterized protein</fullName>
    </submittedName>
</protein>
<feature type="transmembrane region" description="Helical" evidence="1">
    <location>
        <begin position="190"/>
        <end position="207"/>
    </location>
</feature>
<keyword evidence="1" id="KW-0472">Membrane</keyword>
<feature type="transmembrane region" description="Helical" evidence="1">
    <location>
        <begin position="126"/>
        <end position="150"/>
    </location>
</feature>
<accession>A0A1F7GPV8</accession>
<feature type="transmembrane region" description="Helical" evidence="1">
    <location>
        <begin position="97"/>
        <end position="120"/>
    </location>
</feature>
<proteinExistence type="predicted"/>
<reference evidence="2 3" key="1">
    <citation type="journal article" date="2016" name="Nat. Commun.">
        <title>Thousands of microbial genomes shed light on interconnected biogeochemical processes in an aquifer system.</title>
        <authorList>
            <person name="Anantharaman K."/>
            <person name="Brown C.T."/>
            <person name="Hug L.A."/>
            <person name="Sharon I."/>
            <person name="Castelle C.J."/>
            <person name="Probst A.J."/>
            <person name="Thomas B.C."/>
            <person name="Singh A."/>
            <person name="Wilkins M.J."/>
            <person name="Karaoz U."/>
            <person name="Brodie E.L."/>
            <person name="Williams K.H."/>
            <person name="Hubbard S.S."/>
            <person name="Banfield J.F."/>
        </authorList>
    </citation>
    <scope>NUCLEOTIDE SEQUENCE [LARGE SCALE GENOMIC DNA]</scope>
</reference>
<sequence length="497" mass="55312">MRKIYSPLFILKAGLKKTFSKPYYWALTIIAAVNILFIYYFLLTQKTTWDAFWQSNTAFYSWSQVILSIINALFIGVSLSMFFHVIEERKKTSKTSFAQSFASLLFSAAATGCSVCSAFLLPTLGIAASLTALPFGGLEVKLLSAFLLIYSMYEYAKIISGLCAIPKEKIVSSEKGQLEFNLTKKTLPQLKPLIVLLFFIVIVYSLPRLPKTWRLQTQRQVNPQNQQKANTSENQSAGLFAQINPPEGFQINATYEDIGPKMLEMGVIDFDKFKETYDKSGQPLTQEQLDILTKGSDLEIKITPENSYFLLNFFWAFGLANKSKILEEGEMVKYDGLSGAGGFASTGGWSSLTTSGDAMQYYSKRAIVPLTAEQETLVNEVASNVYRPCCGNSTAFPDCNHGMALLGIFELMAAQGANEQEMYQAAKYINSYWFPSNAFDAALYFKNKEGKEFKDIDAKTFLSKDIFSAFGAQNVKKYLVEKGIQEKPPAQGGGCGV</sequence>
<comment type="caution">
    <text evidence="2">The sequence shown here is derived from an EMBL/GenBank/DDBJ whole genome shotgun (WGS) entry which is preliminary data.</text>
</comment>
<keyword evidence="1" id="KW-0812">Transmembrane</keyword>
<evidence type="ECO:0000313" key="2">
    <source>
        <dbReference type="EMBL" id="OGK20934.1"/>
    </source>
</evidence>
<keyword evidence="1" id="KW-1133">Transmembrane helix</keyword>
<feature type="transmembrane region" description="Helical" evidence="1">
    <location>
        <begin position="62"/>
        <end position="85"/>
    </location>
</feature>
<dbReference type="AlphaFoldDB" id="A0A1F7GPV8"/>
<dbReference type="Proteomes" id="UP000177026">
    <property type="component" value="Unassembled WGS sequence"/>
</dbReference>
<feature type="transmembrane region" description="Helical" evidence="1">
    <location>
        <begin position="22"/>
        <end position="42"/>
    </location>
</feature>
<evidence type="ECO:0000256" key="1">
    <source>
        <dbReference type="SAM" id="Phobius"/>
    </source>
</evidence>
<organism evidence="2 3">
    <name type="scientific">Candidatus Roizmanbacteria bacterium RIFCSPHIGHO2_01_FULL_39_8</name>
    <dbReference type="NCBI Taxonomy" id="1802033"/>
    <lineage>
        <taxon>Bacteria</taxon>
        <taxon>Candidatus Roizmaniibacteriota</taxon>
    </lineage>
</organism>
<gene>
    <name evidence="2" type="ORF">A2866_00255</name>
</gene>
<name>A0A1F7GPV8_9BACT</name>
<dbReference type="EMBL" id="MFZI01000025">
    <property type="protein sequence ID" value="OGK20934.1"/>
    <property type="molecule type" value="Genomic_DNA"/>
</dbReference>